<evidence type="ECO:0000313" key="3">
    <source>
        <dbReference type="Proteomes" id="UP001596398"/>
    </source>
</evidence>
<dbReference type="EMBL" id="JBHTAP010000001">
    <property type="protein sequence ID" value="MFC7236558.1"/>
    <property type="molecule type" value="Genomic_DNA"/>
</dbReference>
<reference evidence="2" key="1">
    <citation type="journal article" date="2014" name="Int. J. Syst. Evol. Microbiol.">
        <title>Complete genome sequence of Corynebacterium casei LMG S-19264T (=DSM 44701T), isolated from a smear-ripened cheese.</title>
        <authorList>
            <consortium name="US DOE Joint Genome Institute (JGI-PGF)"/>
            <person name="Walter F."/>
            <person name="Albersmeier A."/>
            <person name="Kalinowski J."/>
            <person name="Ruckert C."/>
        </authorList>
    </citation>
    <scope>NUCLEOTIDE SEQUENCE [LARGE SCALE GENOMIC DNA]</scope>
    <source>
        <strain evidence="2">CCM 7403</strain>
    </source>
</reference>
<protein>
    <submittedName>
        <fullName evidence="2">SRPBCC family protein</fullName>
    </submittedName>
</protein>
<dbReference type="SUPFAM" id="SSF55961">
    <property type="entry name" value="Bet v1-like"/>
    <property type="match status" value="1"/>
</dbReference>
<dbReference type="Gene3D" id="3.30.530.20">
    <property type="match status" value="1"/>
</dbReference>
<gene>
    <name evidence="1" type="ORF">ACFQJ4_00325</name>
    <name evidence="2" type="ORF">ACFQJ4_14735</name>
</gene>
<evidence type="ECO:0000313" key="2">
    <source>
        <dbReference type="EMBL" id="MFC7236558.1"/>
    </source>
</evidence>
<proteinExistence type="predicted"/>
<dbReference type="InterPro" id="IPR023393">
    <property type="entry name" value="START-like_dom_sf"/>
</dbReference>
<keyword evidence="3" id="KW-1185">Reference proteome</keyword>
<comment type="caution">
    <text evidence="2">The sequence shown here is derived from an EMBL/GenBank/DDBJ whole genome shotgun (WGS) entry which is preliminary data.</text>
</comment>
<organism evidence="2 3">
    <name type="scientific">Halosegnis marinus</name>
    <dbReference type="NCBI Taxonomy" id="3034023"/>
    <lineage>
        <taxon>Archaea</taxon>
        <taxon>Methanobacteriati</taxon>
        <taxon>Methanobacteriota</taxon>
        <taxon>Stenosarchaea group</taxon>
        <taxon>Halobacteria</taxon>
        <taxon>Halobacteriales</taxon>
        <taxon>Natronomonadaceae</taxon>
        <taxon>Halosegnis</taxon>
    </lineage>
</organism>
<evidence type="ECO:0000313" key="1">
    <source>
        <dbReference type="EMBL" id="MFC7233752.1"/>
    </source>
</evidence>
<reference evidence="3" key="2">
    <citation type="journal article" date="2019" name="Int. J. Syst. Evol. Microbiol.">
        <title>The Global Catalogue of Microorganisms (GCM) 10K type strain sequencing project: providing services to taxonomists for standard genome sequencing and annotation.</title>
        <authorList>
            <consortium name="The Broad Institute Genomics Platform"/>
            <consortium name="The Broad Institute Genome Sequencing Center for Infectious Disease"/>
            <person name="Wu L."/>
            <person name="Ma J."/>
        </authorList>
    </citation>
    <scope>NUCLEOTIDE SEQUENCE [LARGE SCALE GENOMIC DNA]</scope>
    <source>
        <strain evidence="3">DT85</strain>
    </source>
</reference>
<dbReference type="EMBL" id="JBHTAP010000001">
    <property type="protein sequence ID" value="MFC7233752.1"/>
    <property type="molecule type" value="Genomic_DNA"/>
</dbReference>
<dbReference type="Proteomes" id="UP001596398">
    <property type="component" value="Unassembled WGS sequence"/>
</dbReference>
<accession>A0ABD5ZSW3</accession>
<dbReference type="RefSeq" id="WP_276234720.1">
    <property type="nucleotide sequence ID" value="NZ_CP119802.1"/>
</dbReference>
<reference evidence="2" key="3">
    <citation type="submission" date="2024-09" db="EMBL/GenBank/DDBJ databases">
        <authorList>
            <person name="Sun Q."/>
        </authorList>
    </citation>
    <scope>NUCLEOTIDE SEQUENCE</scope>
    <source>
        <strain evidence="2">CCM 7403</strain>
    </source>
</reference>
<dbReference type="InterPro" id="IPR019587">
    <property type="entry name" value="Polyketide_cyclase/dehydratase"/>
</dbReference>
<dbReference type="Pfam" id="PF10604">
    <property type="entry name" value="Polyketide_cyc2"/>
    <property type="match status" value="1"/>
</dbReference>
<dbReference type="GeneID" id="79268293"/>
<sequence>MPRLASTPDGRRVEVHEPVAAPRDRVWELFRDTETWAEWGPSVREVESPDRYVAAGTEGRVRTVAGLWLPFAVRTCADYRWTWNVAKLPATGHRVEARAGGCTAVIEIPLPGAAYAPVCERGLRRLRELAEATD</sequence>
<dbReference type="AlphaFoldDB" id="A0ABD5ZSW3"/>
<name>A0ABD5ZSW3_9EURY</name>